<dbReference type="AlphaFoldDB" id="A0A1B8ZV04"/>
<sequence>MKKNYLVIVLFAANVAAQQSPGGVSSNLQVWMKADAGLTTSGNNITAWKDQSANAFSPAVVGGPPQAGSFINFNPVVKITGSDVTGGYFRIPTNAPNFSNMNVTAGSAQTEVFATVFSTRTANQYSAIVTKNSGGFWDGITLANYNISGTTTNYRTGYAVSDWLSDGGSTSAQQTIDQTPSKMFLLHGGNTQSGSTNTNRLRVNGNTATTNNSAFFNPNSYDFSIGNNSAGNTQYGFEGLIGDVIYYNRNLTPAETQKVNSYLAIKYGITLAANNQSYTSSNGTDFWTGATGPTATYNNNIFGIARDDAGSIDQRQSQSQNTGIQPIMTNGSGSPVTTNTAASALSNDISSSIIGSDTGSTAYTTPITGPSGIVVNNRTQRIWLVQEKTGTVGNVTISFPISNTNQKVYLVRSSNLDTTFDTTDTWIELTNPTVINGLTYVSATIDFADNDLFTFATFKSSPGGVATGISLWNRADAGISPTTGSITTWTDQALEHVATQQGSNATPSVIAGSKTNLNFNPGVNFTVNTQRIGNISVQTVNSLDYDIFNVTKNGISGVAFFGIARNNTTKDGTNYDSPHFEASGTIAMRDTNGNLDYYSGLPGGAYSASIPTIGYTQVKDTSLSFGRNGAITNQLATYGAKGNITGGYYFGRNADSPLSGDDGGFTGVIGENIVYSRTLTPVERQKVDSYLAIKYGMTLATSAAPMNYLNSASTTNTDNVVWTGVGNTTFYNRVFGIGRDDAGGLDQRISIAADPAAIITLSTDTDFTSQNAPTTTHPAIASDKQFTMMGDNNLSVTAYSTPITIGGKTMNRLPRIWRAQDTGDMGCVNIRMATNVSGNIIPNPGTGSLYAILADDPNFTTNVSLKKITYSATNIDFAINFNANSNNNYFTLAVLPASAVPAPVTGKIVGISTVNDSWQPTTNNTYLELRSQKLGFVISRVTTANRLAMIQQPGLVVYDIEQSKFFVSNGSVWRELGIDNTKSSFCN</sequence>
<protein>
    <recommendedName>
        <fullName evidence="1">DUF8202 domain-containing protein</fullName>
    </recommendedName>
</protein>
<feature type="domain" description="DUF8202" evidence="1">
    <location>
        <begin position="683"/>
        <end position="880"/>
    </location>
</feature>
<evidence type="ECO:0000259" key="1">
    <source>
        <dbReference type="Pfam" id="PF26628"/>
    </source>
</evidence>
<dbReference type="RefSeq" id="WP_065399386.1">
    <property type="nucleotide sequence ID" value="NZ_MAYG01000001.1"/>
</dbReference>
<dbReference type="EMBL" id="MAYG01000001">
    <property type="protein sequence ID" value="OCA75423.1"/>
    <property type="molecule type" value="Genomic_DNA"/>
</dbReference>
<accession>A0A1B8ZV04</accession>
<dbReference type="InterPro" id="IPR058515">
    <property type="entry name" value="DUF8202"/>
</dbReference>
<organism evidence="2 3">
    <name type="scientific">Chryseobacterium arthrosphaerae</name>
    <dbReference type="NCBI Taxonomy" id="651561"/>
    <lineage>
        <taxon>Bacteria</taxon>
        <taxon>Pseudomonadati</taxon>
        <taxon>Bacteroidota</taxon>
        <taxon>Flavobacteriia</taxon>
        <taxon>Flavobacteriales</taxon>
        <taxon>Weeksellaceae</taxon>
        <taxon>Chryseobacterium group</taxon>
        <taxon>Chryseobacterium</taxon>
    </lineage>
</organism>
<proteinExistence type="predicted"/>
<dbReference type="STRING" id="651561.BBI00_14300"/>
<dbReference type="OrthoDB" id="2582440at2"/>
<reference evidence="3" key="1">
    <citation type="submission" date="2016-07" db="EMBL/GenBank/DDBJ databases">
        <authorList>
            <person name="Florea S."/>
            <person name="Webb J.S."/>
            <person name="Jaromczyk J."/>
            <person name="Schardl C.L."/>
        </authorList>
    </citation>
    <scope>NUCLEOTIDE SEQUENCE [LARGE SCALE GENOMIC DNA]</scope>
    <source>
        <strain evidence="3">CC-VM-7</strain>
    </source>
</reference>
<dbReference type="Gene3D" id="2.60.120.200">
    <property type="match status" value="1"/>
</dbReference>
<dbReference type="Proteomes" id="UP000093432">
    <property type="component" value="Unassembled WGS sequence"/>
</dbReference>
<feature type="domain" description="DUF8202" evidence="1">
    <location>
        <begin position="255"/>
        <end position="437"/>
    </location>
</feature>
<comment type="caution">
    <text evidence="2">The sequence shown here is derived from an EMBL/GenBank/DDBJ whole genome shotgun (WGS) entry which is preliminary data.</text>
</comment>
<gene>
    <name evidence="2" type="ORF">BBI00_14300</name>
</gene>
<name>A0A1B8ZV04_9FLAO</name>
<evidence type="ECO:0000313" key="3">
    <source>
        <dbReference type="Proteomes" id="UP000093432"/>
    </source>
</evidence>
<dbReference type="Pfam" id="PF26628">
    <property type="entry name" value="DUF8202"/>
    <property type="match status" value="2"/>
</dbReference>
<evidence type="ECO:0000313" key="2">
    <source>
        <dbReference type="EMBL" id="OCA75423.1"/>
    </source>
</evidence>